<organism evidence="3 4">
    <name type="scientific">Monascus purpureus</name>
    <name type="common">Red mold</name>
    <name type="synonym">Monascus anka</name>
    <dbReference type="NCBI Taxonomy" id="5098"/>
    <lineage>
        <taxon>Eukaryota</taxon>
        <taxon>Fungi</taxon>
        <taxon>Dikarya</taxon>
        <taxon>Ascomycota</taxon>
        <taxon>Pezizomycotina</taxon>
        <taxon>Eurotiomycetes</taxon>
        <taxon>Eurotiomycetidae</taxon>
        <taxon>Eurotiales</taxon>
        <taxon>Aspergillaceae</taxon>
        <taxon>Monascus</taxon>
    </lineage>
</organism>
<keyword evidence="2" id="KW-0472">Membrane</keyword>
<keyword evidence="2" id="KW-1133">Transmembrane helix</keyword>
<sequence>MLPQRILARRLPLGAVHRTVPRASFSQVRALAAAEANDSLETGPYENPPPIKRSFRDPYGDWWDKQERRNFGEPVHEDNDLLGVFSVEQYTHATPGKAFAALGVFVATFLGFCGVTSLFYPDKASAPRTFPDGLEKELGGPSALRARKDGEDTW</sequence>
<dbReference type="PANTHER" id="PTHR12840:SF1">
    <property type="entry name" value="NADH DEHYDROGENASE [UBIQUINONE] 1 BETA SUBCOMPLEX SUBUNIT 8, MITOCHONDRIAL"/>
    <property type="match status" value="1"/>
</dbReference>
<keyword evidence="4" id="KW-1185">Reference proteome</keyword>
<dbReference type="GO" id="GO:0005739">
    <property type="term" value="C:mitochondrion"/>
    <property type="evidence" value="ECO:0007669"/>
    <property type="project" value="InterPro"/>
</dbReference>
<reference evidence="3 4" key="1">
    <citation type="submission" date="2019-06" db="EMBL/GenBank/DDBJ databases">
        <title>Wine fermentation using esterase from Monascus purpureus.</title>
        <authorList>
            <person name="Geng C."/>
            <person name="Zhang Y."/>
        </authorList>
    </citation>
    <scope>NUCLEOTIDE SEQUENCE [LARGE SCALE GENOMIC DNA]</scope>
    <source>
        <strain evidence="3">HQ1</strain>
    </source>
</reference>
<dbReference type="STRING" id="5098.A0A507QK39"/>
<evidence type="ECO:0000256" key="2">
    <source>
        <dbReference type="SAM" id="Phobius"/>
    </source>
</evidence>
<evidence type="ECO:0000313" key="3">
    <source>
        <dbReference type="EMBL" id="TQB68866.1"/>
    </source>
</evidence>
<dbReference type="PANTHER" id="PTHR12840">
    <property type="entry name" value="NADH-UBIQUINONE OXIDOREDUCTASE ASHI SUBUNIT"/>
    <property type="match status" value="1"/>
</dbReference>
<keyword evidence="2" id="KW-0812">Transmembrane</keyword>
<accession>A0A507QK39</accession>
<gene>
    <name evidence="3" type="ORF">MPDQ_002668</name>
</gene>
<evidence type="ECO:0008006" key="5">
    <source>
        <dbReference type="Google" id="ProtNLM"/>
    </source>
</evidence>
<name>A0A507QK39_MONPU</name>
<dbReference type="InterPro" id="IPR008699">
    <property type="entry name" value="NDUFB8"/>
</dbReference>
<dbReference type="Proteomes" id="UP000319663">
    <property type="component" value="Unassembled WGS sequence"/>
</dbReference>
<comment type="caution">
    <text evidence="3">The sequence shown here is derived from an EMBL/GenBank/DDBJ whole genome shotgun (WGS) entry which is preliminary data.</text>
</comment>
<evidence type="ECO:0000313" key="4">
    <source>
        <dbReference type="Proteomes" id="UP000319663"/>
    </source>
</evidence>
<protein>
    <recommendedName>
        <fullName evidence="5">NADH:ubiquinone oxidoreductase 20.1kD subunit</fullName>
    </recommendedName>
</protein>
<dbReference type="OrthoDB" id="2014058at2759"/>
<feature type="transmembrane region" description="Helical" evidence="2">
    <location>
        <begin position="98"/>
        <end position="120"/>
    </location>
</feature>
<evidence type="ECO:0000256" key="1">
    <source>
        <dbReference type="SAM" id="MobiDB-lite"/>
    </source>
</evidence>
<dbReference type="EMBL" id="VIFY01000185">
    <property type="protein sequence ID" value="TQB68866.1"/>
    <property type="molecule type" value="Genomic_DNA"/>
</dbReference>
<feature type="region of interest" description="Disordered" evidence="1">
    <location>
        <begin position="130"/>
        <end position="154"/>
    </location>
</feature>
<proteinExistence type="predicted"/>
<dbReference type="AlphaFoldDB" id="A0A507QK39"/>
<dbReference type="Pfam" id="PF05821">
    <property type="entry name" value="NDUF_B8"/>
    <property type="match status" value="1"/>
</dbReference>